<dbReference type="Gene3D" id="1.25.10.10">
    <property type="entry name" value="Leucine-rich Repeat Variant"/>
    <property type="match status" value="2"/>
</dbReference>
<dbReference type="InterPro" id="IPR011989">
    <property type="entry name" value="ARM-like"/>
</dbReference>
<name>A0A3M8D6X7_9BACL</name>
<dbReference type="Proteomes" id="UP000269573">
    <property type="component" value="Unassembled WGS sequence"/>
</dbReference>
<dbReference type="SUPFAM" id="SSF48371">
    <property type="entry name" value="ARM repeat"/>
    <property type="match status" value="1"/>
</dbReference>
<dbReference type="SMART" id="SM00567">
    <property type="entry name" value="EZ_HEAT"/>
    <property type="match status" value="2"/>
</dbReference>
<keyword evidence="1" id="KW-0812">Transmembrane</keyword>
<proteinExistence type="predicted"/>
<keyword evidence="1" id="KW-1133">Transmembrane helix</keyword>
<dbReference type="Pfam" id="PF13646">
    <property type="entry name" value="HEAT_2"/>
    <property type="match status" value="1"/>
</dbReference>
<dbReference type="InterPro" id="IPR016024">
    <property type="entry name" value="ARM-type_fold"/>
</dbReference>
<evidence type="ECO:0000313" key="2">
    <source>
        <dbReference type="EMBL" id="RNB83816.1"/>
    </source>
</evidence>
<dbReference type="EMBL" id="RHHU01000010">
    <property type="protein sequence ID" value="RNB83816.1"/>
    <property type="molecule type" value="Genomic_DNA"/>
</dbReference>
<sequence length="393" mass="44919">MQTPFATAYVFLYVLCGVTTLGLIVLFGLKLRNIAAEKRTKRILAEYEDYFVYLQAHGEEEERLHTPYGKLEQKEKRIIQKKLFELMESFTGVHRQKLAALCEDMGLVELDLKRLDGTWKWTRVDAAYNLGVMRSQRAVPGLLQLLEKLEYDPSLFIVARAVAKCARSQNDLGDMVRQLVKHRKNCHQLIVDILSESELDTGKLFIALLQETDADLIEIGLIGLSVHNPSDVEPYLHKLVHAQEKEVRIKAVKLLCKDSRLLTEKRVREFLTHRDWEIRAAAAKAIGAHGLSAHIPLLKKAVGDSNWWVSHHSAYSLAQLQVAGFQALCEILQEGRFGSHLEIAHQVALEELEKAKMQLELADQEKQLQYNLKLHLYQSSRRKTISPVQAMQR</sequence>
<comment type="caution">
    <text evidence="2">The sequence shown here is derived from an EMBL/GenBank/DDBJ whole genome shotgun (WGS) entry which is preliminary data.</text>
</comment>
<protein>
    <submittedName>
        <fullName evidence="2">HEAT repeat domain-containing protein</fullName>
    </submittedName>
</protein>
<accession>A0A3M8D6X7</accession>
<feature type="transmembrane region" description="Helical" evidence="1">
    <location>
        <begin position="6"/>
        <end position="29"/>
    </location>
</feature>
<keyword evidence="1" id="KW-0472">Membrane</keyword>
<reference evidence="2 3" key="1">
    <citation type="submission" date="2018-10" db="EMBL/GenBank/DDBJ databases">
        <title>Phylogenomics of Brevibacillus.</title>
        <authorList>
            <person name="Dunlap C."/>
        </authorList>
    </citation>
    <scope>NUCLEOTIDE SEQUENCE [LARGE SCALE GENOMIC DNA]</scope>
    <source>
        <strain evidence="2 3">JCM 15774</strain>
    </source>
</reference>
<gene>
    <name evidence="2" type="ORF">EDM59_14910</name>
</gene>
<organism evidence="2 3">
    <name type="scientific">Brevibacillus nitrificans</name>
    <dbReference type="NCBI Taxonomy" id="651560"/>
    <lineage>
        <taxon>Bacteria</taxon>
        <taxon>Bacillati</taxon>
        <taxon>Bacillota</taxon>
        <taxon>Bacilli</taxon>
        <taxon>Bacillales</taxon>
        <taxon>Paenibacillaceae</taxon>
        <taxon>Brevibacillus</taxon>
    </lineage>
</organism>
<evidence type="ECO:0000256" key="1">
    <source>
        <dbReference type="SAM" id="Phobius"/>
    </source>
</evidence>
<evidence type="ECO:0000313" key="3">
    <source>
        <dbReference type="Proteomes" id="UP000269573"/>
    </source>
</evidence>
<keyword evidence="3" id="KW-1185">Reference proteome</keyword>
<dbReference type="RefSeq" id="WP_122924324.1">
    <property type="nucleotide sequence ID" value="NZ_RHHU01000010.1"/>
</dbReference>
<dbReference type="InterPro" id="IPR004155">
    <property type="entry name" value="PBS_lyase_HEAT"/>
</dbReference>
<dbReference type="AlphaFoldDB" id="A0A3M8D6X7"/>